<reference evidence="4" key="2">
    <citation type="submission" date="2021-04" db="EMBL/GenBank/DDBJ databases">
        <authorList>
            <person name="Gilroy R."/>
        </authorList>
    </citation>
    <scope>NUCLEOTIDE SEQUENCE</scope>
    <source>
        <strain evidence="4">CHK32-1732</strain>
    </source>
</reference>
<dbReference type="FunFam" id="3.90.226.10:FF:000004">
    <property type="entry name" value="Methylcrotonoyl-CoA carboxylase beta chain"/>
    <property type="match status" value="1"/>
</dbReference>
<dbReference type="InterPro" id="IPR011763">
    <property type="entry name" value="COA_CT_C"/>
</dbReference>
<gene>
    <name evidence="4" type="ORF">H9870_06665</name>
</gene>
<dbReference type="FunFam" id="3.90.226.10:FF:000046">
    <property type="entry name" value="Geranyl-CoA carboxylase beta subunit"/>
    <property type="match status" value="1"/>
</dbReference>
<dbReference type="PROSITE" id="PS50980">
    <property type="entry name" value="COA_CT_NTER"/>
    <property type="match status" value="1"/>
</dbReference>
<dbReference type="Pfam" id="PF01039">
    <property type="entry name" value="Carboxyl_trans"/>
    <property type="match status" value="1"/>
</dbReference>
<reference evidence="4" key="1">
    <citation type="journal article" date="2021" name="PeerJ">
        <title>Extensive microbial diversity within the chicken gut microbiome revealed by metagenomics and culture.</title>
        <authorList>
            <person name="Gilroy R."/>
            <person name="Ravi A."/>
            <person name="Getino M."/>
            <person name="Pursley I."/>
            <person name="Horton D.L."/>
            <person name="Alikhan N.F."/>
            <person name="Baker D."/>
            <person name="Gharbi K."/>
            <person name="Hall N."/>
            <person name="Watson M."/>
            <person name="Adriaenssens E.M."/>
            <person name="Foster-Nyarko E."/>
            <person name="Jarju S."/>
            <person name="Secka A."/>
            <person name="Antonio M."/>
            <person name="Oren A."/>
            <person name="Chaudhuri R.R."/>
            <person name="La Ragione R."/>
            <person name="Hildebrand F."/>
            <person name="Pallen M.J."/>
        </authorList>
    </citation>
    <scope>NUCLEOTIDE SEQUENCE</scope>
    <source>
        <strain evidence="4">CHK32-1732</strain>
    </source>
</reference>
<feature type="domain" description="CoA carboxyltransferase N-terminal" evidence="2">
    <location>
        <begin position="20"/>
        <end position="276"/>
    </location>
</feature>
<comment type="caution">
    <text evidence="4">The sequence shown here is derived from an EMBL/GenBank/DDBJ whole genome shotgun (WGS) entry which is preliminary data.</text>
</comment>
<evidence type="ECO:0000256" key="1">
    <source>
        <dbReference type="ARBA" id="ARBA00006102"/>
    </source>
</evidence>
<proteinExistence type="inferred from homology"/>
<evidence type="ECO:0000259" key="3">
    <source>
        <dbReference type="PROSITE" id="PS50989"/>
    </source>
</evidence>
<accession>A0A9D1RNQ2</accession>
<dbReference type="Proteomes" id="UP000824190">
    <property type="component" value="Unassembled WGS sequence"/>
</dbReference>
<evidence type="ECO:0000313" key="4">
    <source>
        <dbReference type="EMBL" id="HIW91324.1"/>
    </source>
</evidence>
<dbReference type="PROSITE" id="PS50989">
    <property type="entry name" value="COA_CT_CTER"/>
    <property type="match status" value="1"/>
</dbReference>
<evidence type="ECO:0000259" key="2">
    <source>
        <dbReference type="PROSITE" id="PS50980"/>
    </source>
</evidence>
<dbReference type="InterPro" id="IPR011762">
    <property type="entry name" value="COA_CT_N"/>
</dbReference>
<protein>
    <submittedName>
        <fullName evidence="4">Methylcrotonoyl-CoA carboxylase</fullName>
    </submittedName>
</protein>
<dbReference type="GO" id="GO:1905202">
    <property type="term" value="C:methylcrotonoyl-CoA carboxylase complex"/>
    <property type="evidence" value="ECO:0007669"/>
    <property type="project" value="TreeGrafter"/>
</dbReference>
<sequence>MTAPATDPVAVHDVDSVPGFSSLTTELRDRIARARRGGGEKARQRHQSRGKMLPRDRVNALLDPGSPFLEIAPLAAEDMYDGKAPGAGIIAGVGLVEGRLCLIAANDATVSGGTYYPITVKKHLRAQEIAEANQLPCIYLVDSGGAMLLQQDEVFPDRDHFGRIFFNQARMSARGIPQLSAVMGSCTAGGAYVPAISDETVIVDGQGTIFLAGPPLVKAATGEDVSAEELGGGAMHSRISGVTDHLAADDADALQRIRDIVATLPEDTPAPSVGDATTYTASDQTELYEIVPTDLKTPYDARKVIEVIADTGSIHEFKAEYGDSVVTAFARIEGHRVGVIANNGVIFGDGAAKAAHFIELCEQRGTPLIFLQNTTGFMVGKDYEQGGIAKHGAKMVTAVATASVPKLTVITGGGFGAGNYAMCGRAYSPRFLWTWPNAKISVMGGAQAAMTLSTVREARVTRDGGTWTDADREAFEAPIRDLFEEKSSCWYATARLWDDGVIDPADTRRVLAMALGICARVPRDDQGYQSNPAKNQNTGAGFGVFRM</sequence>
<dbReference type="InterPro" id="IPR045190">
    <property type="entry name" value="MCCB/AccD1-like"/>
</dbReference>
<comment type="similarity">
    <text evidence="1">Belongs to the AccD/PCCB family.</text>
</comment>
<dbReference type="PANTHER" id="PTHR22855">
    <property type="entry name" value="ACETYL, PROPIONYL, PYRUVATE, AND GLUTACONYL CARBOXYLASE-RELATED"/>
    <property type="match status" value="1"/>
</dbReference>
<dbReference type="Gene3D" id="3.90.226.10">
    <property type="entry name" value="2-enoyl-CoA Hydratase, Chain A, domain 1"/>
    <property type="match status" value="2"/>
</dbReference>
<dbReference type="InterPro" id="IPR029045">
    <property type="entry name" value="ClpP/crotonase-like_dom_sf"/>
</dbReference>
<feature type="domain" description="CoA carboxyltransferase C-terminal" evidence="3">
    <location>
        <begin position="282"/>
        <end position="527"/>
    </location>
</feature>
<evidence type="ECO:0000313" key="5">
    <source>
        <dbReference type="Proteomes" id="UP000824190"/>
    </source>
</evidence>
<name>A0A9D1RNQ2_9CORY</name>
<dbReference type="GO" id="GO:0006552">
    <property type="term" value="P:L-leucine catabolic process"/>
    <property type="evidence" value="ECO:0007669"/>
    <property type="project" value="TreeGrafter"/>
</dbReference>
<dbReference type="AlphaFoldDB" id="A0A9D1RNQ2"/>
<dbReference type="SUPFAM" id="SSF52096">
    <property type="entry name" value="ClpP/crotonase"/>
    <property type="match status" value="2"/>
</dbReference>
<dbReference type="PANTHER" id="PTHR22855:SF13">
    <property type="entry name" value="METHYLCROTONOYL-COA CARBOXYLASE BETA CHAIN, MITOCHONDRIAL"/>
    <property type="match status" value="1"/>
</dbReference>
<dbReference type="GO" id="GO:0004485">
    <property type="term" value="F:methylcrotonoyl-CoA carboxylase activity"/>
    <property type="evidence" value="ECO:0007669"/>
    <property type="project" value="TreeGrafter"/>
</dbReference>
<dbReference type="InterPro" id="IPR034733">
    <property type="entry name" value="AcCoA_carboxyl_beta"/>
</dbReference>
<dbReference type="EMBL" id="DXGC01000065">
    <property type="protein sequence ID" value="HIW91324.1"/>
    <property type="molecule type" value="Genomic_DNA"/>
</dbReference>
<organism evidence="4 5">
    <name type="scientific">Candidatus Corynebacterium avicola</name>
    <dbReference type="NCBI Taxonomy" id="2838527"/>
    <lineage>
        <taxon>Bacteria</taxon>
        <taxon>Bacillati</taxon>
        <taxon>Actinomycetota</taxon>
        <taxon>Actinomycetes</taxon>
        <taxon>Mycobacteriales</taxon>
        <taxon>Corynebacteriaceae</taxon>
        <taxon>Corynebacterium</taxon>
    </lineage>
</organism>